<sequence length="83" mass="8813">MTIRFIALDAMAECPPGMLDRIVGCLDAAVAGTVPRLGLDRVDVVVAATHWLIPGWNLNAYAHGIARLTIGVDTADLDAWTPS</sequence>
<accession>A0ABU9ZPJ6</accession>
<gene>
    <name evidence="1" type="ORF">PUR29_07290</name>
</gene>
<dbReference type="EMBL" id="JAQYXP010000001">
    <property type="protein sequence ID" value="MEN3233408.1"/>
    <property type="molecule type" value="Genomic_DNA"/>
</dbReference>
<evidence type="ECO:0000313" key="2">
    <source>
        <dbReference type="Proteomes" id="UP001407347"/>
    </source>
</evidence>
<evidence type="ECO:0000313" key="1">
    <source>
        <dbReference type="EMBL" id="MEN3233408.1"/>
    </source>
</evidence>
<dbReference type="RefSeq" id="WP_145984608.1">
    <property type="nucleotide sequence ID" value="NZ_JAQYXP010000001.1"/>
</dbReference>
<protein>
    <submittedName>
        <fullName evidence="1">Uncharacterized protein</fullName>
    </submittedName>
</protein>
<organism evidence="1 2">
    <name type="scientific">Methylobacterium ajmalii</name>
    <dbReference type="NCBI Taxonomy" id="2738439"/>
    <lineage>
        <taxon>Bacteria</taxon>
        <taxon>Pseudomonadati</taxon>
        <taxon>Pseudomonadota</taxon>
        <taxon>Alphaproteobacteria</taxon>
        <taxon>Hyphomicrobiales</taxon>
        <taxon>Methylobacteriaceae</taxon>
        <taxon>Methylobacterium</taxon>
    </lineage>
</organism>
<reference evidence="1 2" key="1">
    <citation type="journal article" date="2023" name="PLoS ONE">
        <title>Complete genome assembly of Hawai'i environmental nontuberculous mycobacteria reveals unexpected co-isolation with methylobacteria.</title>
        <authorList>
            <person name="Hendrix J."/>
            <person name="Epperson L.E."/>
            <person name="Tong E.I."/>
            <person name="Chan Y.L."/>
            <person name="Hasan N.A."/>
            <person name="Dawrs S.N."/>
            <person name="Norton G.J."/>
            <person name="Virdi R."/>
            <person name="Crooks J.L."/>
            <person name="Chan E.D."/>
            <person name="Honda J.R."/>
            <person name="Strong M."/>
        </authorList>
    </citation>
    <scope>NUCLEOTIDE SEQUENCE [LARGE SCALE GENOMIC DNA]</scope>
    <source>
        <strain evidence="1 2">NJH_HI04-1</strain>
    </source>
</reference>
<proteinExistence type="predicted"/>
<name>A0ABU9ZPJ6_9HYPH</name>
<dbReference type="Proteomes" id="UP001407347">
    <property type="component" value="Unassembled WGS sequence"/>
</dbReference>
<comment type="caution">
    <text evidence="1">The sequence shown here is derived from an EMBL/GenBank/DDBJ whole genome shotgun (WGS) entry which is preliminary data.</text>
</comment>
<keyword evidence="2" id="KW-1185">Reference proteome</keyword>